<evidence type="ECO:0000313" key="1">
    <source>
        <dbReference type="EMBL" id="WHY53038.1"/>
    </source>
</evidence>
<accession>A0AAX3X189</accession>
<proteinExistence type="predicted"/>
<dbReference type="EMBL" id="CP126101">
    <property type="protein sequence ID" value="WHY53038.1"/>
    <property type="molecule type" value="Genomic_DNA"/>
</dbReference>
<reference evidence="1" key="1">
    <citation type="submission" date="2023-05" db="EMBL/GenBank/DDBJ databases">
        <title>Comparative genomics of Bacillaceae isolates and their secondary metabolite potential.</title>
        <authorList>
            <person name="Song L."/>
            <person name="Nielsen L.J."/>
            <person name="Mohite O."/>
            <person name="Xu X."/>
            <person name="Weber T."/>
            <person name="Kovacs A.T."/>
        </authorList>
    </citation>
    <scope>NUCLEOTIDE SEQUENCE</scope>
    <source>
        <strain evidence="1">LY1</strain>
    </source>
</reference>
<dbReference type="Proteomes" id="UP001178322">
    <property type="component" value="Chromosome"/>
</dbReference>
<dbReference type="AlphaFoldDB" id="A0AAX3X189"/>
<evidence type="ECO:0000313" key="2">
    <source>
        <dbReference type="Proteomes" id="UP001178322"/>
    </source>
</evidence>
<gene>
    <name evidence="1" type="ORF">QNH24_07285</name>
</gene>
<sequence>MNSNNISNKAVILAEDKLYQKRKDIVKTIEEIYSQLDHDLKTIMDMRYWDNERNCY</sequence>
<name>A0AAX3X189_9BACI</name>
<protein>
    <submittedName>
        <fullName evidence="1">Uncharacterized protein</fullName>
    </submittedName>
</protein>
<organism evidence="1 2">
    <name type="scientific">Lysinibacillus pakistanensis</name>
    <dbReference type="NCBI Taxonomy" id="759811"/>
    <lineage>
        <taxon>Bacteria</taxon>
        <taxon>Bacillati</taxon>
        <taxon>Bacillota</taxon>
        <taxon>Bacilli</taxon>
        <taxon>Bacillales</taxon>
        <taxon>Bacillaceae</taxon>
        <taxon>Lysinibacillus</taxon>
    </lineage>
</organism>
<dbReference type="RefSeq" id="WP_283871415.1">
    <property type="nucleotide sequence ID" value="NZ_CP126101.1"/>
</dbReference>